<gene>
    <name evidence="1" type="ORF">GK047_11140</name>
</gene>
<dbReference type="InterPro" id="IPR003737">
    <property type="entry name" value="GlcNAc_PI_deacetylase-related"/>
</dbReference>
<dbReference type="InterPro" id="IPR024078">
    <property type="entry name" value="LmbE-like_dom_sf"/>
</dbReference>
<evidence type="ECO:0000313" key="1">
    <source>
        <dbReference type="EMBL" id="NEW06567.1"/>
    </source>
</evidence>
<dbReference type="EMBL" id="JAAIKC010000003">
    <property type="protein sequence ID" value="NEW06567.1"/>
    <property type="molecule type" value="Genomic_DNA"/>
</dbReference>
<dbReference type="RefSeq" id="WP_163945821.1">
    <property type="nucleotide sequence ID" value="NZ_JAAIKC010000003.1"/>
</dbReference>
<sequence length="232" mass="25341">MAHRFGFIYAHPDDETFLSACIIRKLADQGQSPVLLLATRGEAGRNGTERAENKEELAALREQEMAAAADVLGLSQVAYLGWPDGQLGFIDFEALVHGVVSFIQQYELEVVFSFSEDGGNGHPDHIAISQATTAAVLSGKCPTVRKLYYAASGTLRNAGHVPTITMDTEAQWAVKAAALRAHASQHVAIANYFGDLDVFPSERRYEAFVLGWNEGELWPPEETSSPLEHLQL</sequence>
<dbReference type="PANTHER" id="PTHR12993:SF11">
    <property type="entry name" value="N-ACETYLGLUCOSAMINYL-PHOSPHATIDYLINOSITOL DE-N-ACETYLASE"/>
    <property type="match status" value="1"/>
</dbReference>
<proteinExistence type="predicted"/>
<dbReference type="Gene3D" id="3.40.50.10320">
    <property type="entry name" value="LmbE-like"/>
    <property type="match status" value="1"/>
</dbReference>
<organism evidence="1">
    <name type="scientific">Paenibacillus sp. SYP-B3998</name>
    <dbReference type="NCBI Taxonomy" id="2678564"/>
    <lineage>
        <taxon>Bacteria</taxon>
        <taxon>Bacillati</taxon>
        <taxon>Bacillota</taxon>
        <taxon>Bacilli</taxon>
        <taxon>Bacillales</taxon>
        <taxon>Paenibacillaceae</taxon>
        <taxon>Paenibacillus</taxon>
    </lineage>
</organism>
<reference evidence="1" key="1">
    <citation type="submission" date="2020-02" db="EMBL/GenBank/DDBJ databases">
        <authorList>
            <person name="Shen X.-R."/>
            <person name="Zhang Y.-X."/>
        </authorList>
    </citation>
    <scope>NUCLEOTIDE SEQUENCE</scope>
    <source>
        <strain evidence="1">SYP-B3998</strain>
    </source>
</reference>
<dbReference type="Pfam" id="PF02585">
    <property type="entry name" value="PIG-L"/>
    <property type="match status" value="1"/>
</dbReference>
<accession>A0A6G3ZYT8</accession>
<name>A0A6G3ZYT8_9BACL</name>
<dbReference type="SUPFAM" id="SSF102588">
    <property type="entry name" value="LmbE-like"/>
    <property type="match status" value="1"/>
</dbReference>
<dbReference type="AlphaFoldDB" id="A0A6G3ZYT8"/>
<protein>
    <submittedName>
        <fullName evidence="1">PIG-L family deacetylase</fullName>
    </submittedName>
</protein>
<dbReference type="GO" id="GO:0016811">
    <property type="term" value="F:hydrolase activity, acting on carbon-nitrogen (but not peptide) bonds, in linear amides"/>
    <property type="evidence" value="ECO:0007669"/>
    <property type="project" value="TreeGrafter"/>
</dbReference>
<dbReference type="PANTHER" id="PTHR12993">
    <property type="entry name" value="N-ACETYLGLUCOSAMINYL-PHOSPHATIDYLINOSITOL DE-N-ACETYLASE-RELATED"/>
    <property type="match status" value="1"/>
</dbReference>
<comment type="caution">
    <text evidence="1">The sequence shown here is derived from an EMBL/GenBank/DDBJ whole genome shotgun (WGS) entry which is preliminary data.</text>
</comment>